<gene>
    <name evidence="2" type="ORF">ERICIII_00445</name>
</gene>
<dbReference type="SUPFAM" id="SSF53187">
    <property type="entry name" value="Zn-dependent exopeptidases"/>
    <property type="match status" value="1"/>
</dbReference>
<dbReference type="Proteomes" id="UP000239833">
    <property type="component" value="Chromosome"/>
</dbReference>
<dbReference type="Pfam" id="PF01520">
    <property type="entry name" value="Amidase_3"/>
    <property type="match status" value="1"/>
</dbReference>
<feature type="domain" description="MurNAc-LAA" evidence="1">
    <location>
        <begin position="2"/>
        <end position="42"/>
    </location>
</feature>
<dbReference type="GeneID" id="64217302"/>
<accession>A0A2L1TVH4</accession>
<dbReference type="GO" id="GO:0008745">
    <property type="term" value="F:N-acetylmuramoyl-L-alanine amidase activity"/>
    <property type="evidence" value="ECO:0007669"/>
    <property type="project" value="InterPro"/>
</dbReference>
<evidence type="ECO:0000313" key="2">
    <source>
        <dbReference type="EMBL" id="AVF24681.1"/>
    </source>
</evidence>
<dbReference type="Gene3D" id="3.40.630.40">
    <property type="entry name" value="Zn-dependent exopeptidases"/>
    <property type="match status" value="1"/>
</dbReference>
<proteinExistence type="predicted"/>
<reference evidence="3" key="1">
    <citation type="submission" date="2017-02" db="EMBL/GenBank/DDBJ databases">
        <title>Delineation of Paenibacillus larvae strains originating from foulbrood outbreaks.</title>
        <authorList>
            <person name="Beims H."/>
            <person name="Bunk B."/>
            <person name="Sproeer C."/>
            <person name="Mohr K.I."/>
            <person name="Pradella S."/>
            <person name="Guenther G."/>
            <person name="Rohde M."/>
            <person name="von der Ohe W."/>
            <person name="Steinert M."/>
        </authorList>
    </citation>
    <scope>NUCLEOTIDE SEQUENCE [LARGE SCALE GENOMIC DNA]</scope>
    <source>
        <strain evidence="3">Eric_III</strain>
    </source>
</reference>
<dbReference type="AlphaFoldDB" id="A0A2L1TVH4"/>
<evidence type="ECO:0000313" key="3">
    <source>
        <dbReference type="Proteomes" id="UP000239833"/>
    </source>
</evidence>
<dbReference type="InterPro" id="IPR002508">
    <property type="entry name" value="MurNAc-LAA_cat"/>
</dbReference>
<dbReference type="RefSeq" id="WP_077996620.1">
    <property type="nucleotide sequence ID" value="NZ_CP019655.1"/>
</dbReference>
<dbReference type="GO" id="GO:0009253">
    <property type="term" value="P:peptidoglycan catabolic process"/>
    <property type="evidence" value="ECO:0007669"/>
    <property type="project" value="InterPro"/>
</dbReference>
<name>A0A2L1TVH4_9BACL</name>
<dbReference type="EMBL" id="CP019655">
    <property type="protein sequence ID" value="AVF24681.1"/>
    <property type="molecule type" value="Genomic_DNA"/>
</dbReference>
<sequence>MLISTNAPAILIELAFITNDDDMRKLLNNKQKVISAIVRAVTGTEVPGSAGKKKIVTGGMSLVAINEILKCSWKKGFGHRFGF</sequence>
<evidence type="ECO:0000259" key="1">
    <source>
        <dbReference type="Pfam" id="PF01520"/>
    </source>
</evidence>
<protein>
    <submittedName>
        <fullName evidence="2">N-acetylmuramoyl-L-alanine amidase</fullName>
    </submittedName>
</protein>
<organism evidence="2 3">
    <name type="scientific">Paenibacillus larvae subsp. larvae</name>
    <dbReference type="NCBI Taxonomy" id="147375"/>
    <lineage>
        <taxon>Bacteria</taxon>
        <taxon>Bacillati</taxon>
        <taxon>Bacillota</taxon>
        <taxon>Bacilli</taxon>
        <taxon>Bacillales</taxon>
        <taxon>Paenibacillaceae</taxon>
        <taxon>Paenibacillus</taxon>
    </lineage>
</organism>